<accession>A0A4Y6U8A4</accession>
<keyword evidence="12 17" id="KW-0411">Iron-sulfur</keyword>
<dbReference type="EC" id="1.17.99.6" evidence="4 17"/>
<dbReference type="PANTHER" id="PTHR36701">
    <property type="entry name" value="EPOXYQUEUOSINE REDUCTASE QUEH"/>
    <property type="match status" value="1"/>
</dbReference>
<dbReference type="GO" id="GO:0046872">
    <property type="term" value="F:metal ion binding"/>
    <property type="evidence" value="ECO:0007669"/>
    <property type="project" value="UniProtKB-KW"/>
</dbReference>
<dbReference type="PANTHER" id="PTHR36701:SF1">
    <property type="entry name" value="EPOXYQUEUOSINE REDUCTASE QUEH"/>
    <property type="match status" value="1"/>
</dbReference>
<dbReference type="OrthoDB" id="9801033at2"/>
<evidence type="ECO:0000256" key="1">
    <source>
        <dbReference type="ARBA" id="ARBA00002268"/>
    </source>
</evidence>
<evidence type="ECO:0000256" key="10">
    <source>
        <dbReference type="ARBA" id="ARBA00023002"/>
    </source>
</evidence>
<proteinExistence type="inferred from homology"/>
<dbReference type="AlphaFoldDB" id="A0A4Y6U8A4"/>
<evidence type="ECO:0000256" key="12">
    <source>
        <dbReference type="ARBA" id="ARBA00023014"/>
    </source>
</evidence>
<keyword evidence="11 17" id="KW-0408">Iron</keyword>
<name>A0A4Y6U8A4_9PROT</name>
<comment type="function">
    <text evidence="1 17">Catalyzes the conversion of epoxyqueuosine (oQ) to queuosine (Q), which is a hypermodified base found in the wobble positions of tRNA(Asp), tRNA(Asn), tRNA(His) and tRNA(Tyr).</text>
</comment>
<feature type="binding site" evidence="17">
    <location>
        <position position="116"/>
    </location>
    <ligand>
        <name>[4Fe-4S] cluster</name>
        <dbReference type="ChEBI" id="CHEBI:49883"/>
    </ligand>
</feature>
<protein>
    <recommendedName>
        <fullName evidence="5 17">Epoxyqueuosine reductase QueH</fullName>
        <ecNumber evidence="4 17">1.17.99.6</ecNumber>
    </recommendedName>
    <alternativeName>
        <fullName evidence="15 17">Queuosine biosynthesis protein QueH</fullName>
    </alternativeName>
</protein>
<dbReference type="GO" id="GO:0051539">
    <property type="term" value="F:4 iron, 4 sulfur cluster binding"/>
    <property type="evidence" value="ECO:0007669"/>
    <property type="project" value="UniProtKB-UniRule"/>
</dbReference>
<feature type="compositionally biased region" description="Low complexity" evidence="18">
    <location>
        <begin position="1"/>
        <end position="11"/>
    </location>
</feature>
<reference evidence="19 20" key="1">
    <citation type="submission" date="2019-03" db="EMBL/GenBank/DDBJ databases">
        <title>The complete genome sequence of Swingsia_sp. F3b2 LMG30590(T).</title>
        <authorList>
            <person name="Chua K.-O."/>
            <person name="Chan K.-G."/>
            <person name="See-Too W.-S."/>
        </authorList>
    </citation>
    <scope>NUCLEOTIDE SEQUENCE [LARGE SCALE GENOMIC DNA]</scope>
    <source>
        <strain evidence="19 20">F3b2</strain>
    </source>
</reference>
<evidence type="ECO:0000256" key="11">
    <source>
        <dbReference type="ARBA" id="ARBA00023004"/>
    </source>
</evidence>
<evidence type="ECO:0000256" key="5">
    <source>
        <dbReference type="ARBA" id="ARBA00016895"/>
    </source>
</evidence>
<feature type="binding site" evidence="17">
    <location>
        <position position="35"/>
    </location>
    <ligand>
        <name>[4Fe-4S] cluster</name>
        <dbReference type="ChEBI" id="CHEBI:49883"/>
    </ligand>
</feature>
<keyword evidence="8 17" id="KW-0479">Metal-binding</keyword>
<comment type="similarity">
    <text evidence="3 17">Belongs to the QueH family.</text>
</comment>
<dbReference type="InterPro" id="IPR003828">
    <property type="entry name" value="QueH"/>
</dbReference>
<feature type="region of interest" description="Disordered" evidence="18">
    <location>
        <begin position="1"/>
        <end position="21"/>
    </location>
</feature>
<evidence type="ECO:0000256" key="8">
    <source>
        <dbReference type="ARBA" id="ARBA00022723"/>
    </source>
</evidence>
<keyword evidence="6 17" id="KW-0004">4Fe-4S</keyword>
<evidence type="ECO:0000256" key="3">
    <source>
        <dbReference type="ARBA" id="ARBA00008207"/>
    </source>
</evidence>
<dbReference type="KEGG" id="swf:E3E12_05110"/>
<evidence type="ECO:0000256" key="13">
    <source>
        <dbReference type="ARBA" id="ARBA00023157"/>
    </source>
</evidence>
<evidence type="ECO:0000256" key="6">
    <source>
        <dbReference type="ARBA" id="ARBA00022485"/>
    </source>
</evidence>
<dbReference type="Pfam" id="PF02677">
    <property type="entry name" value="QueH"/>
    <property type="match status" value="1"/>
</dbReference>
<dbReference type="EMBL" id="CP038231">
    <property type="protein sequence ID" value="QDH13669.1"/>
    <property type="molecule type" value="Genomic_DNA"/>
</dbReference>
<keyword evidence="20" id="KW-1185">Reference proteome</keyword>
<feature type="binding site" evidence="17">
    <location>
        <position position="34"/>
    </location>
    <ligand>
        <name>[4Fe-4S] cluster</name>
        <dbReference type="ChEBI" id="CHEBI:49883"/>
    </ligand>
</feature>
<dbReference type="GO" id="GO:0008616">
    <property type="term" value="P:tRNA queuosine(34) biosynthetic process"/>
    <property type="evidence" value="ECO:0007669"/>
    <property type="project" value="UniProtKB-UniRule"/>
</dbReference>
<feature type="disulfide bond" description="Redox-active" evidence="17">
    <location>
        <begin position="196"/>
        <end position="198"/>
    </location>
</feature>
<evidence type="ECO:0000256" key="2">
    <source>
        <dbReference type="ARBA" id="ARBA00004691"/>
    </source>
</evidence>
<evidence type="ECO:0000256" key="4">
    <source>
        <dbReference type="ARBA" id="ARBA00012622"/>
    </source>
</evidence>
<keyword evidence="10 17" id="KW-0560">Oxidoreductase</keyword>
<evidence type="ECO:0000313" key="19">
    <source>
        <dbReference type="EMBL" id="QDH13669.1"/>
    </source>
</evidence>
<keyword evidence="9 17" id="KW-0671">Queuosine biosynthesis</keyword>
<comment type="catalytic activity">
    <reaction evidence="16 17">
        <text>epoxyqueuosine(34) in tRNA + AH2 = queuosine(34) in tRNA + A + H2O</text>
        <dbReference type="Rhea" id="RHEA:32159"/>
        <dbReference type="Rhea" id="RHEA-COMP:18571"/>
        <dbReference type="Rhea" id="RHEA-COMP:18582"/>
        <dbReference type="ChEBI" id="CHEBI:13193"/>
        <dbReference type="ChEBI" id="CHEBI:15377"/>
        <dbReference type="ChEBI" id="CHEBI:17499"/>
        <dbReference type="ChEBI" id="CHEBI:194431"/>
        <dbReference type="ChEBI" id="CHEBI:194443"/>
        <dbReference type="EC" id="1.17.99.6"/>
    </reaction>
</comment>
<evidence type="ECO:0000256" key="14">
    <source>
        <dbReference type="ARBA" id="ARBA00023284"/>
    </source>
</evidence>
<gene>
    <name evidence="17" type="primary">queH</name>
    <name evidence="19" type="ORF">E3E12_05110</name>
</gene>
<dbReference type="GO" id="GO:0052693">
    <property type="term" value="F:epoxyqueuosine reductase activity"/>
    <property type="evidence" value="ECO:0007669"/>
    <property type="project" value="UniProtKB-UniRule"/>
</dbReference>
<dbReference type="Proteomes" id="UP000318709">
    <property type="component" value="Chromosome"/>
</dbReference>
<keyword evidence="13 17" id="KW-1015">Disulfide bond</keyword>
<evidence type="ECO:0000256" key="17">
    <source>
        <dbReference type="HAMAP-Rule" id="MF_02089"/>
    </source>
</evidence>
<comment type="pathway">
    <text evidence="2 17">tRNA modification; tRNA-queuosine biosynthesis.</text>
</comment>
<dbReference type="RefSeq" id="WP_141443377.1">
    <property type="nucleotide sequence ID" value="NZ_CP038231.1"/>
</dbReference>
<evidence type="ECO:0000256" key="7">
    <source>
        <dbReference type="ARBA" id="ARBA00022694"/>
    </source>
</evidence>
<evidence type="ECO:0000256" key="15">
    <source>
        <dbReference type="ARBA" id="ARBA00031446"/>
    </source>
</evidence>
<evidence type="ECO:0000256" key="9">
    <source>
        <dbReference type="ARBA" id="ARBA00022785"/>
    </source>
</evidence>
<keyword evidence="14 17" id="KW-0676">Redox-active center</keyword>
<organism evidence="19 20">
    <name type="scientific">Formicincola oecophyllae</name>
    <dbReference type="NCBI Taxonomy" id="2558361"/>
    <lineage>
        <taxon>Bacteria</taxon>
        <taxon>Pseudomonadati</taxon>
        <taxon>Pseudomonadota</taxon>
        <taxon>Alphaproteobacteria</taxon>
        <taxon>Acetobacterales</taxon>
        <taxon>Acetobacteraceae</taxon>
        <taxon>Formicincola</taxon>
    </lineage>
</organism>
<keyword evidence="7 17" id="KW-0819">tRNA processing</keyword>
<feature type="binding site" evidence="17">
    <location>
        <position position="113"/>
    </location>
    <ligand>
        <name>[4Fe-4S] cluster</name>
        <dbReference type="ChEBI" id="CHEBI:49883"/>
    </ligand>
</feature>
<evidence type="ECO:0000256" key="16">
    <source>
        <dbReference type="ARBA" id="ARBA00047415"/>
    </source>
</evidence>
<sequence length="246" mass="27822">MTSTPPTTRPKLTPPRTPAQLQPGATTRVLLHSCCAPCSGEIMEALSASRIDYTIFFYNPNIHPRDEYELRKNENIAFARKNGIPFFDGDYDSPEWFRRAKGLEMEPERGARCTMCFDMRLERAALFAHENGFQVMTSSLAISRWKNMAQVNGCGHKAASHYDNLVYWDFNWRKGGGSARQVEIAKREHFYKQEYCGCVFSLRDSNAWRAQKGLPPIEPGTLRYGVEGKLAVGESASSPLTKKETP</sequence>
<dbReference type="UniPathway" id="UPA00392"/>
<evidence type="ECO:0000256" key="18">
    <source>
        <dbReference type="SAM" id="MobiDB-lite"/>
    </source>
</evidence>
<evidence type="ECO:0000313" key="20">
    <source>
        <dbReference type="Proteomes" id="UP000318709"/>
    </source>
</evidence>
<dbReference type="HAMAP" id="MF_02089">
    <property type="entry name" value="QueH"/>
    <property type="match status" value="1"/>
</dbReference>